<comment type="caution">
    <text evidence="17">The sequence shown here is derived from an EMBL/GenBank/DDBJ whole genome shotgun (WGS) entry which is preliminary data.</text>
</comment>
<dbReference type="EC" id="2.4.1.80" evidence="5"/>
<evidence type="ECO:0000256" key="14">
    <source>
        <dbReference type="ARBA" id="ARBA00047869"/>
    </source>
</evidence>
<dbReference type="PANTHER" id="PTHR12726">
    <property type="entry name" value="CERAMIDE GLUCOSYLTRANSFERASE"/>
    <property type="match status" value="1"/>
</dbReference>
<dbReference type="Pfam" id="PF13506">
    <property type="entry name" value="Glyco_transf_21"/>
    <property type="match status" value="1"/>
</dbReference>
<keyword evidence="10 16" id="KW-1133">Transmembrane helix</keyword>
<dbReference type="EMBL" id="CASHTH010000646">
    <property type="protein sequence ID" value="CAI8005912.1"/>
    <property type="molecule type" value="Genomic_DNA"/>
</dbReference>
<evidence type="ECO:0000256" key="8">
    <source>
        <dbReference type="ARBA" id="ARBA00022679"/>
    </source>
</evidence>
<dbReference type="GO" id="GO:0000139">
    <property type="term" value="C:Golgi membrane"/>
    <property type="evidence" value="ECO:0007669"/>
    <property type="project" value="UniProtKB-SubCell"/>
</dbReference>
<evidence type="ECO:0000256" key="4">
    <source>
        <dbReference type="ARBA" id="ARBA00006739"/>
    </source>
</evidence>
<dbReference type="CDD" id="cd02520">
    <property type="entry name" value="Glucosylceramide_synthase"/>
    <property type="match status" value="1"/>
</dbReference>
<keyword evidence="8" id="KW-0808">Transferase</keyword>
<accession>A0AA35R932</accession>
<evidence type="ECO:0000256" key="2">
    <source>
        <dbReference type="ARBA" id="ARBA00004760"/>
    </source>
</evidence>
<evidence type="ECO:0000256" key="1">
    <source>
        <dbReference type="ARBA" id="ARBA00004653"/>
    </source>
</evidence>
<keyword evidence="13 16" id="KW-0472">Membrane</keyword>
<dbReference type="PANTHER" id="PTHR12726:SF0">
    <property type="entry name" value="CERAMIDE GLUCOSYLTRANSFERASE"/>
    <property type="match status" value="1"/>
</dbReference>
<comment type="pathway">
    <text evidence="3">Sphingolipid metabolism.</text>
</comment>
<dbReference type="SUPFAM" id="SSF53448">
    <property type="entry name" value="Nucleotide-diphospho-sugar transferases"/>
    <property type="match status" value="1"/>
</dbReference>
<evidence type="ECO:0000256" key="10">
    <source>
        <dbReference type="ARBA" id="ARBA00022989"/>
    </source>
</evidence>
<gene>
    <name evidence="17" type="ORF">GBAR_LOCUS4478</name>
</gene>
<sequence>MREIPALETMEEGASLGENGAGELHLELWYLLTSAAALLLVCFYAVYMSVHLLALSYAWRWLHSKTAELTQQKLTGVEFAPGVSIIKPIIGCDPHLKTNLESFFQLKYPKYEILMCVAEMGEVPSLQVVHDLLSQYPHVPVRILQGEASIGVNPKINNMIAAYRAAQYNLIWISDISILTTPHTLSELVSHISPNHIALVHQLPFTTGVKSFADCLDKVYFGTQHSRVYLVANVLGQNCANGMSWLLKRSCLEEVGGLAAFSEYLAEDFFIGKALWSGGWRFVLSTLPAFQNPSHRSLTSYQSRIIRSPSLSLSSFIYRIFLWGRLRATMMPWPGLVEPFTECFGLGLLGALCLHRLLHIHPLLFLLVHTSVWFTFDLVLLKLIENGPLPQLWQVGVAWCLRELWTFPLFMGGVWSREILWKGGRFRLKFGGKAVKLD</sequence>
<comment type="catalytic activity">
    <reaction evidence="14">
        <text>UDP-alpha-D-xylose + an N-acylsphing-4-enine = a beta-D-xylosyl-(1&lt;-&gt;1')-N-acylsphing-4-enine + UDP + H(+)</text>
        <dbReference type="Rhea" id="RHEA:70243"/>
        <dbReference type="ChEBI" id="CHEBI:15378"/>
        <dbReference type="ChEBI" id="CHEBI:52639"/>
        <dbReference type="ChEBI" id="CHEBI:57632"/>
        <dbReference type="ChEBI" id="CHEBI:58223"/>
        <dbReference type="ChEBI" id="CHEBI:189068"/>
    </reaction>
    <physiologicalReaction direction="left-to-right" evidence="14">
        <dbReference type="Rhea" id="RHEA:70244"/>
    </physiologicalReaction>
</comment>
<comment type="subcellular location">
    <subcellularLocation>
        <location evidence="1">Golgi apparatus membrane</location>
        <topology evidence="1">Multi-pass membrane protein</topology>
    </subcellularLocation>
</comment>
<reference evidence="17" key="1">
    <citation type="submission" date="2023-03" db="EMBL/GenBank/DDBJ databases">
        <authorList>
            <person name="Steffen K."/>
            <person name="Cardenas P."/>
        </authorList>
    </citation>
    <scope>NUCLEOTIDE SEQUENCE</scope>
</reference>
<evidence type="ECO:0000256" key="5">
    <source>
        <dbReference type="ARBA" id="ARBA00012699"/>
    </source>
</evidence>
<evidence type="ECO:0000256" key="12">
    <source>
        <dbReference type="ARBA" id="ARBA00023098"/>
    </source>
</evidence>
<evidence type="ECO:0000256" key="11">
    <source>
        <dbReference type="ARBA" id="ARBA00023034"/>
    </source>
</evidence>
<dbReference type="InterPro" id="IPR025993">
    <property type="entry name" value="Ceramide_glucosylTrfase"/>
</dbReference>
<feature type="transmembrane region" description="Helical" evidence="16">
    <location>
        <begin position="28"/>
        <end position="55"/>
    </location>
</feature>
<comment type="similarity">
    <text evidence="4">Belongs to the glycosyltransferase 2 family.</text>
</comment>
<keyword evidence="11" id="KW-0333">Golgi apparatus</keyword>
<dbReference type="Proteomes" id="UP001174909">
    <property type="component" value="Unassembled WGS sequence"/>
</dbReference>
<evidence type="ECO:0000256" key="15">
    <source>
        <dbReference type="ARBA" id="ARBA00048104"/>
    </source>
</evidence>
<evidence type="ECO:0000256" key="13">
    <source>
        <dbReference type="ARBA" id="ARBA00023136"/>
    </source>
</evidence>
<comment type="pathway">
    <text evidence="2">Lipid metabolism; sphingolipid metabolism.</text>
</comment>
<keyword evidence="9 16" id="KW-0812">Transmembrane</keyword>
<dbReference type="FunFam" id="3.90.550.10:FF:000041">
    <property type="entry name" value="UDP-glucose ceramide glucosyltransferase"/>
    <property type="match status" value="1"/>
</dbReference>
<evidence type="ECO:0000256" key="6">
    <source>
        <dbReference type="ARBA" id="ARBA00022516"/>
    </source>
</evidence>
<evidence type="ECO:0000256" key="7">
    <source>
        <dbReference type="ARBA" id="ARBA00022676"/>
    </source>
</evidence>
<evidence type="ECO:0000256" key="3">
    <source>
        <dbReference type="ARBA" id="ARBA00004991"/>
    </source>
</evidence>
<comment type="catalytic activity">
    <reaction evidence="15">
        <text>N-(9Z-octadecenoyl)-sphing-4-enine + UDP-alpha-D-xylose = beta-D-xylosyl-(1&lt;-&gt;1')-N-(9Z-octadecenoyl)-sphing-4-enine + UDP + H(+)</text>
        <dbReference type="Rhea" id="RHEA:70247"/>
        <dbReference type="ChEBI" id="CHEBI:15378"/>
        <dbReference type="ChEBI" id="CHEBI:57632"/>
        <dbReference type="ChEBI" id="CHEBI:58223"/>
        <dbReference type="ChEBI" id="CHEBI:77996"/>
        <dbReference type="ChEBI" id="CHEBI:189081"/>
    </reaction>
    <physiologicalReaction direction="left-to-right" evidence="15">
        <dbReference type="Rhea" id="RHEA:70248"/>
    </physiologicalReaction>
</comment>
<protein>
    <recommendedName>
        <fullName evidence="5">ceramide glucosyltransferase</fullName>
        <ecNumber evidence="5">2.4.1.80</ecNumber>
    </recommendedName>
</protein>
<organism evidence="17 18">
    <name type="scientific">Geodia barretti</name>
    <name type="common">Barrett's horny sponge</name>
    <dbReference type="NCBI Taxonomy" id="519541"/>
    <lineage>
        <taxon>Eukaryota</taxon>
        <taxon>Metazoa</taxon>
        <taxon>Porifera</taxon>
        <taxon>Demospongiae</taxon>
        <taxon>Heteroscleromorpha</taxon>
        <taxon>Tetractinellida</taxon>
        <taxon>Astrophorina</taxon>
        <taxon>Geodiidae</taxon>
        <taxon>Geodia</taxon>
    </lineage>
</organism>
<dbReference type="GO" id="GO:0006679">
    <property type="term" value="P:glucosylceramide biosynthetic process"/>
    <property type="evidence" value="ECO:0007669"/>
    <property type="project" value="TreeGrafter"/>
</dbReference>
<dbReference type="InterPro" id="IPR029044">
    <property type="entry name" value="Nucleotide-diphossugar_trans"/>
</dbReference>
<keyword evidence="6" id="KW-0444">Lipid biosynthesis</keyword>
<keyword evidence="18" id="KW-1185">Reference proteome</keyword>
<dbReference type="Gene3D" id="3.90.550.10">
    <property type="entry name" value="Spore Coat Polysaccharide Biosynthesis Protein SpsA, Chain A"/>
    <property type="match status" value="1"/>
</dbReference>
<evidence type="ECO:0000256" key="9">
    <source>
        <dbReference type="ARBA" id="ARBA00022692"/>
    </source>
</evidence>
<evidence type="ECO:0000313" key="18">
    <source>
        <dbReference type="Proteomes" id="UP001174909"/>
    </source>
</evidence>
<evidence type="ECO:0000313" key="17">
    <source>
        <dbReference type="EMBL" id="CAI8005912.1"/>
    </source>
</evidence>
<dbReference type="AlphaFoldDB" id="A0AA35R932"/>
<name>A0AA35R932_GEOBA</name>
<proteinExistence type="inferred from homology"/>
<evidence type="ECO:0000256" key="16">
    <source>
        <dbReference type="SAM" id="Phobius"/>
    </source>
</evidence>
<dbReference type="GO" id="GO:0008120">
    <property type="term" value="F:ceramide glucosyltransferase activity"/>
    <property type="evidence" value="ECO:0007669"/>
    <property type="project" value="UniProtKB-EC"/>
</dbReference>
<keyword evidence="7" id="KW-0328">Glycosyltransferase</keyword>
<keyword evidence="12" id="KW-0443">Lipid metabolism</keyword>